<keyword evidence="2" id="KW-1185">Reference proteome</keyword>
<comment type="caution">
    <text evidence="1">The sequence shown here is derived from an EMBL/GenBank/DDBJ whole genome shotgun (WGS) entry which is preliminary data.</text>
</comment>
<evidence type="ECO:0000313" key="1">
    <source>
        <dbReference type="EMBL" id="RMB13081.1"/>
    </source>
</evidence>
<dbReference type="Proteomes" id="UP000271227">
    <property type="component" value="Unassembled WGS sequence"/>
</dbReference>
<protein>
    <submittedName>
        <fullName evidence="1">PAS domain-containing protein</fullName>
    </submittedName>
</protein>
<reference evidence="1 2" key="1">
    <citation type="submission" date="2018-10" db="EMBL/GenBank/DDBJ databases">
        <title>Genomic Encyclopedia of Archaeal and Bacterial Type Strains, Phase II (KMG-II): from individual species to whole genera.</title>
        <authorList>
            <person name="Goeker M."/>
        </authorList>
    </citation>
    <scope>NUCLEOTIDE SEQUENCE [LARGE SCALE GENOMIC DNA]</scope>
    <source>
        <strain evidence="1 2">DSM 25217</strain>
    </source>
</reference>
<sequence length="196" mass="22634">MTQLKSRSIRDVDDIPEQPDWQALTAYWENTPLVFANARLQRLLDYWKSRIPSGRMMPSRNDIDPRDLKEHLDDIMMIELTEPENITAETCFLRVVGTNLTYFHGRELTGTYLSEFALPNRREKGLMSFRHIAEYKAPLRYIGQYIVLDGEAAYNESLAVPLSNDGDRVNMILSSILLSREPVSRNPDKPVMRESA</sequence>
<dbReference type="InParanoid" id="A0A3M0CUI2"/>
<evidence type="ECO:0000313" key="2">
    <source>
        <dbReference type="Proteomes" id="UP000271227"/>
    </source>
</evidence>
<dbReference type="RefSeq" id="WP_121936864.1">
    <property type="nucleotide sequence ID" value="NZ_REFR01000001.1"/>
</dbReference>
<proteinExistence type="predicted"/>
<gene>
    <name evidence="1" type="ORF">BXY39_0075</name>
</gene>
<dbReference type="AlphaFoldDB" id="A0A3M0CUI2"/>
<dbReference type="OrthoDB" id="8480244at2"/>
<dbReference type="EMBL" id="REFR01000001">
    <property type="protein sequence ID" value="RMB13081.1"/>
    <property type="molecule type" value="Genomic_DNA"/>
</dbReference>
<name>A0A3M0CUI2_9PROT</name>
<accession>A0A3M0CUI2</accession>
<dbReference type="InterPro" id="IPR009922">
    <property type="entry name" value="DUF1457"/>
</dbReference>
<organism evidence="1 2">
    <name type="scientific">Eilatimonas milleporae</name>
    <dbReference type="NCBI Taxonomy" id="911205"/>
    <lineage>
        <taxon>Bacteria</taxon>
        <taxon>Pseudomonadati</taxon>
        <taxon>Pseudomonadota</taxon>
        <taxon>Alphaproteobacteria</taxon>
        <taxon>Kordiimonadales</taxon>
        <taxon>Kordiimonadaceae</taxon>
        <taxon>Eilatimonas</taxon>
    </lineage>
</organism>
<dbReference type="Pfam" id="PF07310">
    <property type="entry name" value="PAS_5"/>
    <property type="match status" value="1"/>
</dbReference>